<feature type="domain" description="DUF7675" evidence="1">
    <location>
        <begin position="18"/>
        <end position="80"/>
    </location>
</feature>
<dbReference type="Pfam" id="PF24723">
    <property type="entry name" value="DUF7675"/>
    <property type="match status" value="1"/>
</dbReference>
<dbReference type="OrthoDB" id="9800835at2"/>
<accession>A0A3N0HXB7</accession>
<sequence>MYYSKEEAEKEYGQLSDFYKNDPKSKIWEAGAIGRFGPTFFSFDKKKIYQFWEDFPWNLTDEEIYIFTKEDPTMAALRGCEIVDGKLVIHDLEGQNSKK</sequence>
<reference evidence="2 3" key="1">
    <citation type="submission" date="2018-11" db="EMBL/GenBank/DDBJ databases">
        <title>Clostridium sp. nov., a member of the family Erysipelotrichaceae isolated from pig faeces.</title>
        <authorList>
            <person name="Chang Y.-H."/>
        </authorList>
    </citation>
    <scope>NUCLEOTIDE SEQUENCE [LARGE SCALE GENOMIC DNA]</scope>
    <source>
        <strain evidence="2 3">YH-panp20</strain>
    </source>
</reference>
<proteinExistence type="predicted"/>
<organism evidence="2 3">
    <name type="scientific">Absicoccus porci</name>
    <dbReference type="NCBI Taxonomy" id="2486576"/>
    <lineage>
        <taxon>Bacteria</taxon>
        <taxon>Bacillati</taxon>
        <taxon>Bacillota</taxon>
        <taxon>Erysipelotrichia</taxon>
        <taxon>Erysipelotrichales</taxon>
        <taxon>Erysipelotrichaceae</taxon>
        <taxon>Absicoccus</taxon>
    </lineage>
</organism>
<keyword evidence="3" id="KW-1185">Reference proteome</keyword>
<comment type="caution">
    <text evidence="2">The sequence shown here is derived from an EMBL/GenBank/DDBJ whole genome shotgun (WGS) entry which is preliminary data.</text>
</comment>
<dbReference type="EMBL" id="RJQC01000004">
    <property type="protein sequence ID" value="RNM29415.1"/>
    <property type="molecule type" value="Genomic_DNA"/>
</dbReference>
<dbReference type="Proteomes" id="UP000276568">
    <property type="component" value="Unassembled WGS sequence"/>
</dbReference>
<dbReference type="InterPro" id="IPR056092">
    <property type="entry name" value="DUF7675"/>
</dbReference>
<name>A0A3N0HXB7_9FIRM</name>
<gene>
    <name evidence="2" type="ORF">EDX97_10545</name>
</gene>
<dbReference type="AlphaFoldDB" id="A0A3N0HXB7"/>
<evidence type="ECO:0000259" key="1">
    <source>
        <dbReference type="Pfam" id="PF24723"/>
    </source>
</evidence>
<evidence type="ECO:0000313" key="3">
    <source>
        <dbReference type="Proteomes" id="UP000276568"/>
    </source>
</evidence>
<protein>
    <recommendedName>
        <fullName evidence="1">DUF7675 domain-containing protein</fullName>
    </recommendedName>
</protein>
<dbReference type="RefSeq" id="WP_128521103.1">
    <property type="nucleotide sequence ID" value="NZ_RJQC01000004.1"/>
</dbReference>
<evidence type="ECO:0000313" key="2">
    <source>
        <dbReference type="EMBL" id="RNM29415.1"/>
    </source>
</evidence>